<dbReference type="Proteomes" id="UP000694568">
    <property type="component" value="Unplaced"/>
</dbReference>
<keyword evidence="2" id="KW-1185">Reference proteome</keyword>
<dbReference type="GeneTree" id="ENSGT00940000164735"/>
<evidence type="ECO:0000313" key="2">
    <source>
        <dbReference type="Proteomes" id="UP000694568"/>
    </source>
</evidence>
<evidence type="ECO:0008006" key="3">
    <source>
        <dbReference type="Google" id="ProtNLM"/>
    </source>
</evidence>
<proteinExistence type="predicted"/>
<dbReference type="AlphaFoldDB" id="A0A8D0AWU7"/>
<accession>A0A8D0AWU7</accession>
<protein>
    <recommendedName>
        <fullName evidence="3">Reverse transcriptase zinc-binding domain-containing protein</fullName>
    </recommendedName>
</protein>
<dbReference type="Ensembl" id="ENSSLUT00000062039.1">
    <property type="protein sequence ID" value="ENSSLUP00000060339.1"/>
    <property type="gene ID" value="ENSSLUG00000025738.1"/>
</dbReference>
<name>A0A8D0AWU7_SANLU</name>
<evidence type="ECO:0000313" key="1">
    <source>
        <dbReference type="Ensembl" id="ENSSLUP00000060339.1"/>
    </source>
</evidence>
<sequence>IAKSLCWRQCGKTGDHTHIFWDCPVILAYWKNIKLEMEKIVKREVPSNVRFFLLGVISVDVFNADQRYILRVLLLIAKKNITANWKSVKSPTVTE</sequence>
<reference evidence="1" key="2">
    <citation type="submission" date="2025-09" db="UniProtKB">
        <authorList>
            <consortium name="Ensembl"/>
        </authorList>
    </citation>
    <scope>IDENTIFICATION</scope>
</reference>
<organism evidence="1 2">
    <name type="scientific">Sander lucioperca</name>
    <name type="common">Pike-perch</name>
    <name type="synonym">Perca lucioperca</name>
    <dbReference type="NCBI Taxonomy" id="283035"/>
    <lineage>
        <taxon>Eukaryota</taxon>
        <taxon>Metazoa</taxon>
        <taxon>Chordata</taxon>
        <taxon>Craniata</taxon>
        <taxon>Vertebrata</taxon>
        <taxon>Euteleostomi</taxon>
        <taxon>Actinopterygii</taxon>
        <taxon>Neopterygii</taxon>
        <taxon>Teleostei</taxon>
        <taxon>Neoteleostei</taxon>
        <taxon>Acanthomorphata</taxon>
        <taxon>Eupercaria</taxon>
        <taxon>Perciformes</taxon>
        <taxon>Percoidei</taxon>
        <taxon>Percidae</taxon>
        <taxon>Luciopercinae</taxon>
        <taxon>Sander</taxon>
    </lineage>
</organism>
<reference evidence="1" key="1">
    <citation type="submission" date="2025-08" db="UniProtKB">
        <authorList>
            <consortium name="Ensembl"/>
        </authorList>
    </citation>
    <scope>IDENTIFICATION</scope>
</reference>